<feature type="non-terminal residue" evidence="2">
    <location>
        <position position="1"/>
    </location>
</feature>
<accession>A0AAW0LGU5</accession>
<reference evidence="2 3" key="1">
    <citation type="journal article" date="2018" name="Sci. Data">
        <title>The draft genome sequence of cork oak.</title>
        <authorList>
            <person name="Ramos A.M."/>
            <person name="Usie A."/>
            <person name="Barbosa P."/>
            <person name="Barros P.M."/>
            <person name="Capote T."/>
            <person name="Chaves I."/>
            <person name="Simoes F."/>
            <person name="Abreu I."/>
            <person name="Carrasquinho I."/>
            <person name="Faro C."/>
            <person name="Guimaraes J.B."/>
            <person name="Mendonca D."/>
            <person name="Nobrega F."/>
            <person name="Rodrigues L."/>
            <person name="Saibo N.J.M."/>
            <person name="Varela M.C."/>
            <person name="Egas C."/>
            <person name="Matos J."/>
            <person name="Miguel C.M."/>
            <person name="Oliveira M.M."/>
            <person name="Ricardo C.P."/>
            <person name="Goncalves S."/>
        </authorList>
    </citation>
    <scope>NUCLEOTIDE SEQUENCE [LARGE SCALE GENOMIC DNA]</scope>
    <source>
        <strain evidence="3">cv. HL8</strain>
    </source>
</reference>
<protein>
    <recommendedName>
        <fullName evidence="1">Replication protein A 70 kDa DNA-binding subunit B/D first OB fold domain-containing protein</fullName>
    </recommendedName>
</protein>
<name>A0AAW0LGU5_QUESU</name>
<evidence type="ECO:0000313" key="3">
    <source>
        <dbReference type="Proteomes" id="UP000237347"/>
    </source>
</evidence>
<comment type="caution">
    <text evidence="2">The sequence shown here is derived from an EMBL/GenBank/DDBJ whole genome shotgun (WGS) entry which is preliminary data.</text>
</comment>
<dbReference type="CDD" id="cd04480">
    <property type="entry name" value="RPA1_DBD_A_like"/>
    <property type="match status" value="1"/>
</dbReference>
<organism evidence="2 3">
    <name type="scientific">Quercus suber</name>
    <name type="common">Cork oak</name>
    <dbReference type="NCBI Taxonomy" id="58331"/>
    <lineage>
        <taxon>Eukaryota</taxon>
        <taxon>Viridiplantae</taxon>
        <taxon>Streptophyta</taxon>
        <taxon>Embryophyta</taxon>
        <taxon>Tracheophyta</taxon>
        <taxon>Spermatophyta</taxon>
        <taxon>Magnoliopsida</taxon>
        <taxon>eudicotyledons</taxon>
        <taxon>Gunneridae</taxon>
        <taxon>Pentapetalae</taxon>
        <taxon>rosids</taxon>
        <taxon>fabids</taxon>
        <taxon>Fagales</taxon>
        <taxon>Fagaceae</taxon>
        <taxon>Quercus</taxon>
    </lineage>
</organism>
<feature type="domain" description="Replication protein A 70 kDa DNA-binding subunit B/D first OB fold" evidence="1">
    <location>
        <begin position="18"/>
        <end position="74"/>
    </location>
</feature>
<gene>
    <name evidence="2" type="ORF">CFP56_002756</name>
</gene>
<keyword evidence="3" id="KW-1185">Reference proteome</keyword>
<evidence type="ECO:0000313" key="2">
    <source>
        <dbReference type="EMBL" id="KAK7849561.1"/>
    </source>
</evidence>
<dbReference type="Proteomes" id="UP000237347">
    <property type="component" value="Unassembled WGS sequence"/>
</dbReference>
<dbReference type="PANTHER" id="PTHR47165">
    <property type="entry name" value="OS03G0429900 PROTEIN"/>
    <property type="match status" value="1"/>
</dbReference>
<dbReference type="Gene3D" id="2.40.50.140">
    <property type="entry name" value="Nucleic acid-binding proteins"/>
    <property type="match status" value="1"/>
</dbReference>
<evidence type="ECO:0000259" key="1">
    <source>
        <dbReference type="Pfam" id="PF02721"/>
    </source>
</evidence>
<dbReference type="PANTHER" id="PTHR47165:SF4">
    <property type="entry name" value="OS03G0429900 PROTEIN"/>
    <property type="match status" value="1"/>
</dbReference>
<dbReference type="InterPro" id="IPR003871">
    <property type="entry name" value="RFA1B/D_OB_1st"/>
</dbReference>
<sequence>YNELYLNKTGALYLQNNSIHAIIRNNIAKKFKPLLQEGKLYELSYFQVVDGNALYRPVDNDIKIMFTLKTSIKEIKETDVDIPRHKFEFVDYNKIHQRVNKHVQLSGEYNLSSTSATRVYIDLDIPETAEFKDQYRIQLKVEDSSGMATFILFDSEAEKLLNISPKTF</sequence>
<dbReference type="AlphaFoldDB" id="A0AAW0LGU5"/>
<proteinExistence type="predicted"/>
<dbReference type="InterPro" id="IPR012340">
    <property type="entry name" value="NA-bd_OB-fold"/>
</dbReference>
<dbReference type="SUPFAM" id="SSF50249">
    <property type="entry name" value="Nucleic acid-binding proteins"/>
    <property type="match status" value="1"/>
</dbReference>
<dbReference type="EMBL" id="PKMF04000112">
    <property type="protein sequence ID" value="KAK7849561.1"/>
    <property type="molecule type" value="Genomic_DNA"/>
</dbReference>
<dbReference type="Pfam" id="PF02721">
    <property type="entry name" value="DUF223"/>
    <property type="match status" value="1"/>
</dbReference>